<dbReference type="InterPro" id="IPR057598">
    <property type="entry name" value="Fn3_PTPRU"/>
</dbReference>
<keyword evidence="6" id="KW-0325">Glycoprotein</keyword>
<evidence type="ECO:0000256" key="1">
    <source>
        <dbReference type="ARBA" id="ARBA00004479"/>
    </source>
</evidence>
<proteinExistence type="predicted"/>
<evidence type="ECO:0000256" key="4">
    <source>
        <dbReference type="ARBA" id="ARBA00022989"/>
    </source>
</evidence>
<keyword evidence="4" id="KW-1133">Transmembrane helix</keyword>
<protein>
    <recommendedName>
        <fullName evidence="7">Receptor-type tyrosine-protein phosphatase U-like Fn3 domain-containing protein</fullName>
    </recommendedName>
</protein>
<keyword evidence="5" id="KW-0472">Membrane</keyword>
<evidence type="ECO:0000256" key="2">
    <source>
        <dbReference type="ARBA" id="ARBA00022692"/>
    </source>
</evidence>
<dbReference type="Proteomes" id="UP001497482">
    <property type="component" value="Chromosome 14"/>
</dbReference>
<organism evidence="8 9">
    <name type="scientific">Knipowitschia caucasica</name>
    <name type="common">Caucasian dwarf goby</name>
    <name type="synonym">Pomatoschistus caucasicus</name>
    <dbReference type="NCBI Taxonomy" id="637954"/>
    <lineage>
        <taxon>Eukaryota</taxon>
        <taxon>Metazoa</taxon>
        <taxon>Chordata</taxon>
        <taxon>Craniata</taxon>
        <taxon>Vertebrata</taxon>
        <taxon>Euteleostomi</taxon>
        <taxon>Actinopterygii</taxon>
        <taxon>Neopterygii</taxon>
        <taxon>Teleostei</taxon>
        <taxon>Neoteleostei</taxon>
        <taxon>Acanthomorphata</taxon>
        <taxon>Gobiaria</taxon>
        <taxon>Gobiiformes</taxon>
        <taxon>Gobioidei</taxon>
        <taxon>Gobiidae</taxon>
        <taxon>Gobiinae</taxon>
        <taxon>Knipowitschia</taxon>
    </lineage>
</organism>
<evidence type="ECO:0000256" key="5">
    <source>
        <dbReference type="ARBA" id="ARBA00023136"/>
    </source>
</evidence>
<evidence type="ECO:0000256" key="3">
    <source>
        <dbReference type="ARBA" id="ARBA00022729"/>
    </source>
</evidence>
<gene>
    <name evidence="8" type="ORF">KC01_LOCUS11336</name>
</gene>
<keyword evidence="9" id="KW-1185">Reference proteome</keyword>
<evidence type="ECO:0000313" key="9">
    <source>
        <dbReference type="Proteomes" id="UP001497482"/>
    </source>
</evidence>
<dbReference type="AlphaFoldDB" id="A0AAV2JSN9"/>
<dbReference type="Pfam" id="PF23144">
    <property type="entry name" value="Fn3_PTPRU"/>
    <property type="match status" value="1"/>
</dbReference>
<evidence type="ECO:0000313" key="8">
    <source>
        <dbReference type="EMBL" id="CAL1580505.1"/>
    </source>
</evidence>
<name>A0AAV2JSN9_KNICA</name>
<feature type="domain" description="Receptor-type tyrosine-protein phosphatase U-like Fn3" evidence="7">
    <location>
        <begin position="5"/>
        <end position="33"/>
    </location>
</feature>
<keyword evidence="3" id="KW-0732">Signal</keyword>
<sequence length="81" mass="8900">MPAYDQETSLNQTDTTVTVLLKPAQSRGAPVSHDKHLGRLVKLNFTGSPQQCPSQIIRGQACQIGFPPRTPMLSHDCLRSQ</sequence>
<evidence type="ECO:0000259" key="7">
    <source>
        <dbReference type="Pfam" id="PF23144"/>
    </source>
</evidence>
<evidence type="ECO:0000256" key="6">
    <source>
        <dbReference type="ARBA" id="ARBA00023180"/>
    </source>
</evidence>
<reference evidence="8 9" key="1">
    <citation type="submission" date="2024-04" db="EMBL/GenBank/DDBJ databases">
        <authorList>
            <person name="Waldvogel A.-M."/>
            <person name="Schoenle A."/>
        </authorList>
    </citation>
    <scope>NUCLEOTIDE SEQUENCE [LARGE SCALE GENOMIC DNA]</scope>
</reference>
<accession>A0AAV2JSN9</accession>
<dbReference type="GO" id="GO:0016020">
    <property type="term" value="C:membrane"/>
    <property type="evidence" value="ECO:0007669"/>
    <property type="project" value="UniProtKB-SubCell"/>
</dbReference>
<dbReference type="EMBL" id="OZ035836">
    <property type="protein sequence ID" value="CAL1580505.1"/>
    <property type="molecule type" value="Genomic_DNA"/>
</dbReference>
<keyword evidence="2" id="KW-0812">Transmembrane</keyword>
<comment type="subcellular location">
    <subcellularLocation>
        <location evidence="1">Membrane</location>
        <topology evidence="1">Single-pass type I membrane protein</topology>
    </subcellularLocation>
</comment>